<dbReference type="InterPro" id="IPR013530">
    <property type="entry name" value="PAD_C"/>
</dbReference>
<evidence type="ECO:0000313" key="3">
    <source>
        <dbReference type="Proteomes" id="UP000824596"/>
    </source>
</evidence>
<dbReference type="OrthoDB" id="5102063at2759"/>
<dbReference type="SUPFAM" id="SSF55909">
    <property type="entry name" value="Pentein"/>
    <property type="match status" value="1"/>
</dbReference>
<protein>
    <submittedName>
        <fullName evidence="2">Protein-arginine deiminase (PAD) domain-containing protein</fullName>
    </submittedName>
</protein>
<name>A0A9P8MXA0_9HYPO</name>
<dbReference type="Proteomes" id="UP000824596">
    <property type="component" value="Unassembled WGS sequence"/>
</dbReference>
<reference evidence="2" key="1">
    <citation type="submission" date="2021-09" db="EMBL/GenBank/DDBJ databases">
        <title>A high-quality genome of the endoparasitic fungus Hirsutella rhossiliensis with a comparison of Hirsutella genomes reveals transposable elements contributing to genome size variation.</title>
        <authorList>
            <person name="Lin R."/>
            <person name="Jiao Y."/>
            <person name="Sun X."/>
            <person name="Ling J."/>
            <person name="Xie B."/>
            <person name="Cheng X."/>
        </authorList>
    </citation>
    <scope>NUCLEOTIDE SEQUENCE</scope>
    <source>
        <strain evidence="2">HR02</strain>
    </source>
</reference>
<organism evidence="2 3">
    <name type="scientific">Hirsutella rhossiliensis</name>
    <dbReference type="NCBI Taxonomy" id="111463"/>
    <lineage>
        <taxon>Eukaryota</taxon>
        <taxon>Fungi</taxon>
        <taxon>Dikarya</taxon>
        <taxon>Ascomycota</taxon>
        <taxon>Pezizomycotina</taxon>
        <taxon>Sordariomycetes</taxon>
        <taxon>Hypocreomycetidae</taxon>
        <taxon>Hypocreales</taxon>
        <taxon>Ophiocordycipitaceae</taxon>
        <taxon>Hirsutella</taxon>
    </lineage>
</organism>
<dbReference type="AlphaFoldDB" id="A0A9P8MXA0"/>
<accession>A0A9P8MXA0</accession>
<dbReference type="Gene3D" id="3.75.10.10">
    <property type="entry name" value="L-arginine/glycine Amidinotransferase, Chain A"/>
    <property type="match status" value="1"/>
</dbReference>
<dbReference type="RefSeq" id="XP_044720205.1">
    <property type="nucleotide sequence ID" value="XM_044863673.1"/>
</dbReference>
<dbReference type="PANTHER" id="PTHR10837">
    <property type="entry name" value="PEPTIDYLARGININE DEIMINASE"/>
    <property type="match status" value="1"/>
</dbReference>
<evidence type="ECO:0000259" key="1">
    <source>
        <dbReference type="Pfam" id="PF03068"/>
    </source>
</evidence>
<dbReference type="Pfam" id="PF03068">
    <property type="entry name" value="PAD"/>
    <property type="match status" value="2"/>
</dbReference>
<keyword evidence="3" id="KW-1185">Reference proteome</keyword>
<proteinExistence type="predicted"/>
<feature type="domain" description="Protein-arginine deiminase C-terminal" evidence="1">
    <location>
        <begin position="1"/>
        <end position="128"/>
    </location>
</feature>
<dbReference type="GO" id="GO:0005737">
    <property type="term" value="C:cytoplasm"/>
    <property type="evidence" value="ECO:0007669"/>
    <property type="project" value="InterPro"/>
</dbReference>
<dbReference type="GeneID" id="68354331"/>
<dbReference type="GO" id="GO:0005509">
    <property type="term" value="F:calcium ion binding"/>
    <property type="evidence" value="ECO:0007669"/>
    <property type="project" value="InterPro"/>
</dbReference>
<dbReference type="EMBL" id="JAIZPD010000005">
    <property type="protein sequence ID" value="KAH0962692.1"/>
    <property type="molecule type" value="Genomic_DNA"/>
</dbReference>
<feature type="domain" description="Protein-arginine deiminase C-terminal" evidence="1">
    <location>
        <begin position="132"/>
        <end position="359"/>
    </location>
</feature>
<dbReference type="GO" id="GO:0004668">
    <property type="term" value="F:protein-arginine deiminase activity"/>
    <property type="evidence" value="ECO:0007669"/>
    <property type="project" value="InterPro"/>
</dbReference>
<comment type="caution">
    <text evidence="2">The sequence shown here is derived from an EMBL/GenBank/DDBJ whole genome shotgun (WGS) entry which is preliminary data.</text>
</comment>
<evidence type="ECO:0000313" key="2">
    <source>
        <dbReference type="EMBL" id="KAH0962692.1"/>
    </source>
</evidence>
<dbReference type="InterPro" id="IPR004303">
    <property type="entry name" value="PAD"/>
</dbReference>
<gene>
    <name evidence="2" type="ORF">HRG_05202</name>
</gene>
<dbReference type="PANTHER" id="PTHR10837:SF8">
    <property type="entry name" value="PROTEIN-ARGININE DEIMINASE"/>
    <property type="match status" value="1"/>
</dbReference>
<sequence>MKQAPILIHHPLPTDERVSPWQSQFIRTLSDTVNHLSTPLPLRILNHSNEVWAQDFMEPAYASMPGRDGPISLRVLLRSPQSTRINGRRVFEEFRANRVGGWQPETGESGFGWEEINSGGNMETTPPMCPSLVTFLESQGAQAPLFLEADWLAAGHVDEMVQFLPYDNDLGFTVAVPDTNAALEMLKSATGSGHGSSVIGSYNGSMTPDNDTLFLDPSLRNRTIDKPLADASFLKTNRYAQDYLDGHLALLLKDIPLAPSDVLRIPTLWKDTLPGQKQLQSLLPHAVNGVVLGKDYLAPKPWGPRINEKDILETAVAKVYAKANTTVWFIDDDMSHHVRGGEIHCGTNTLRETGVEWWKAI</sequence>